<evidence type="ECO:0000313" key="3">
    <source>
        <dbReference type="Proteomes" id="UP000271624"/>
    </source>
</evidence>
<evidence type="ECO:0000259" key="1">
    <source>
        <dbReference type="Pfam" id="PF15919"/>
    </source>
</evidence>
<comment type="caution">
    <text evidence="2">The sequence shown here is derived from an EMBL/GenBank/DDBJ whole genome shotgun (WGS) entry which is preliminary data.</text>
</comment>
<dbReference type="Gene3D" id="3.30.160.250">
    <property type="match status" value="1"/>
</dbReference>
<gene>
    <name evidence="2" type="ORF">DSM106972_059160</name>
</gene>
<dbReference type="EMBL" id="RSCL01000016">
    <property type="protein sequence ID" value="RUT02438.1"/>
    <property type="molecule type" value="Genomic_DNA"/>
</dbReference>
<dbReference type="InterPro" id="IPR031807">
    <property type="entry name" value="HicB-like"/>
</dbReference>
<reference evidence="2" key="2">
    <citation type="journal article" date="2019" name="Genome Biol. Evol.">
        <title>Day and night: Metabolic profiles and evolutionary relationships of six axenic non-marine cyanobacteria.</title>
        <authorList>
            <person name="Will S.E."/>
            <person name="Henke P."/>
            <person name="Boedeker C."/>
            <person name="Huang S."/>
            <person name="Brinkmann H."/>
            <person name="Rohde M."/>
            <person name="Jarek M."/>
            <person name="Friedl T."/>
            <person name="Seufert S."/>
            <person name="Schumacher M."/>
            <person name="Overmann J."/>
            <person name="Neumann-Schaal M."/>
            <person name="Petersen J."/>
        </authorList>
    </citation>
    <scope>NUCLEOTIDE SEQUENCE [LARGE SCALE GENOMIC DNA]</scope>
    <source>
        <strain evidence="2">PCC 7102</strain>
    </source>
</reference>
<proteinExistence type="predicted"/>
<dbReference type="SUPFAM" id="SSF143100">
    <property type="entry name" value="TTHA1013/TTHA0281-like"/>
    <property type="match status" value="1"/>
</dbReference>
<evidence type="ECO:0000313" key="2">
    <source>
        <dbReference type="EMBL" id="RUT02438.1"/>
    </source>
</evidence>
<accession>A0A3S1C8R5</accession>
<dbReference type="InterPro" id="IPR035069">
    <property type="entry name" value="TTHA1013/TTHA0281-like"/>
</dbReference>
<feature type="domain" description="HicB-like antitoxin of toxin-antitoxin system" evidence="1">
    <location>
        <begin position="9"/>
        <end position="55"/>
    </location>
</feature>
<dbReference type="OrthoDB" id="5419659at2"/>
<keyword evidence="3" id="KW-1185">Reference proteome</keyword>
<sequence>MVKSPTSHFIVVIEKGSTSYGAYVTNLPGCIAVGETREEVLKLIKEGIELQLEDLGVYREKYSCTLWRSLSSP</sequence>
<reference evidence="2" key="1">
    <citation type="submission" date="2018-12" db="EMBL/GenBank/DDBJ databases">
        <authorList>
            <person name="Will S."/>
            <person name="Neumann-Schaal M."/>
            <person name="Henke P."/>
        </authorList>
    </citation>
    <scope>NUCLEOTIDE SEQUENCE</scope>
    <source>
        <strain evidence="2">PCC 7102</strain>
    </source>
</reference>
<name>A0A3S1C8R5_9CYAN</name>
<dbReference type="AlphaFoldDB" id="A0A3S1C8R5"/>
<organism evidence="2 3">
    <name type="scientific">Dulcicalothrix desertica PCC 7102</name>
    <dbReference type="NCBI Taxonomy" id="232991"/>
    <lineage>
        <taxon>Bacteria</taxon>
        <taxon>Bacillati</taxon>
        <taxon>Cyanobacteriota</taxon>
        <taxon>Cyanophyceae</taxon>
        <taxon>Nostocales</taxon>
        <taxon>Calotrichaceae</taxon>
        <taxon>Dulcicalothrix</taxon>
    </lineage>
</organism>
<dbReference type="Pfam" id="PF15919">
    <property type="entry name" value="HicB_lk_antitox"/>
    <property type="match status" value="1"/>
</dbReference>
<protein>
    <recommendedName>
        <fullName evidence="1">HicB-like antitoxin of toxin-antitoxin system domain-containing protein</fullName>
    </recommendedName>
</protein>
<dbReference type="Proteomes" id="UP000271624">
    <property type="component" value="Unassembled WGS sequence"/>
</dbReference>
<dbReference type="RefSeq" id="WP_127084151.1">
    <property type="nucleotide sequence ID" value="NZ_RSCL01000016.1"/>
</dbReference>